<gene>
    <name evidence="3" type="ORF">SAMN05444272_3390</name>
</gene>
<dbReference type="RefSeq" id="WP_073014527.1">
    <property type="nucleotide sequence ID" value="NZ_FRBW01000004.1"/>
</dbReference>
<proteinExistence type="inferred from homology"/>
<dbReference type="EMBL" id="FRBW01000004">
    <property type="protein sequence ID" value="SHM89685.1"/>
    <property type="molecule type" value="Genomic_DNA"/>
</dbReference>
<protein>
    <submittedName>
        <fullName evidence="3">Antitoxin ParD1/3/4</fullName>
    </submittedName>
</protein>
<dbReference type="InterPro" id="IPR022789">
    <property type="entry name" value="ParD"/>
</dbReference>
<keyword evidence="2" id="KW-1277">Toxin-antitoxin system</keyword>
<dbReference type="Gene3D" id="6.10.10.120">
    <property type="entry name" value="Antitoxin ParD1-like"/>
    <property type="match status" value="1"/>
</dbReference>
<dbReference type="SUPFAM" id="SSF47598">
    <property type="entry name" value="Ribbon-helix-helix"/>
    <property type="match status" value="1"/>
</dbReference>
<dbReference type="Pfam" id="PF03693">
    <property type="entry name" value="ParD_antitoxin"/>
    <property type="match status" value="1"/>
</dbReference>
<dbReference type="InterPro" id="IPR038296">
    <property type="entry name" value="ParD_sf"/>
</dbReference>
<dbReference type="Proteomes" id="UP000186002">
    <property type="component" value="Unassembled WGS sequence"/>
</dbReference>
<sequence length="81" mass="9140">MATMNVSLPDQMKAWVEKQTREGRYANSSDYVRDLIRKDHERQSAIQTLQAAISEGADSGKPEVFNAAEFKKAMRQRHAGS</sequence>
<dbReference type="InterPro" id="IPR010985">
    <property type="entry name" value="Ribbon_hlx_hlx"/>
</dbReference>
<comment type="similarity">
    <text evidence="1">Belongs to the ParD antitoxin family.</text>
</comment>
<accession>A0A1M7MFI4</accession>
<organism evidence="3 4">
    <name type="scientific">Roseibium suaedae</name>
    <dbReference type="NCBI Taxonomy" id="735517"/>
    <lineage>
        <taxon>Bacteria</taxon>
        <taxon>Pseudomonadati</taxon>
        <taxon>Pseudomonadota</taxon>
        <taxon>Alphaproteobacteria</taxon>
        <taxon>Hyphomicrobiales</taxon>
        <taxon>Stappiaceae</taxon>
        <taxon>Roseibium</taxon>
    </lineage>
</organism>
<evidence type="ECO:0000256" key="1">
    <source>
        <dbReference type="ARBA" id="ARBA00008580"/>
    </source>
</evidence>
<reference evidence="3 4" key="1">
    <citation type="submission" date="2016-11" db="EMBL/GenBank/DDBJ databases">
        <authorList>
            <person name="Jaros S."/>
            <person name="Januszkiewicz K."/>
            <person name="Wedrychowicz H."/>
        </authorList>
    </citation>
    <scope>NUCLEOTIDE SEQUENCE [LARGE SCALE GENOMIC DNA]</scope>
    <source>
        <strain evidence="3 4">DSM 22153</strain>
    </source>
</reference>
<evidence type="ECO:0000256" key="2">
    <source>
        <dbReference type="ARBA" id="ARBA00022649"/>
    </source>
</evidence>
<dbReference type="CDD" id="cd22231">
    <property type="entry name" value="RHH_NikR_HicB-like"/>
    <property type="match status" value="1"/>
</dbReference>
<dbReference type="NCBIfam" id="TIGR02606">
    <property type="entry name" value="antidote_CC2985"/>
    <property type="match status" value="1"/>
</dbReference>
<dbReference type="PANTHER" id="PTHR36582">
    <property type="entry name" value="ANTITOXIN PARD"/>
    <property type="match status" value="1"/>
</dbReference>
<dbReference type="GO" id="GO:0006355">
    <property type="term" value="P:regulation of DNA-templated transcription"/>
    <property type="evidence" value="ECO:0007669"/>
    <property type="project" value="InterPro"/>
</dbReference>
<dbReference type="PANTHER" id="PTHR36582:SF2">
    <property type="entry name" value="ANTITOXIN PARD"/>
    <property type="match status" value="1"/>
</dbReference>
<name>A0A1M7MFI4_9HYPH</name>
<evidence type="ECO:0000313" key="3">
    <source>
        <dbReference type="EMBL" id="SHM89685.1"/>
    </source>
</evidence>
<dbReference type="AlphaFoldDB" id="A0A1M7MFI4"/>
<dbReference type="OrthoDB" id="9811310at2"/>
<keyword evidence="4" id="KW-1185">Reference proteome</keyword>
<dbReference type="STRING" id="735517.SAMN05444272_3390"/>
<evidence type="ECO:0000313" key="4">
    <source>
        <dbReference type="Proteomes" id="UP000186002"/>
    </source>
</evidence>